<keyword evidence="14" id="KW-1185">Reference proteome</keyword>
<dbReference type="SFLD" id="SFLDG01138">
    <property type="entry name" value="C1.6.2:_Deoxy-d-mannose-octulo"/>
    <property type="match status" value="1"/>
</dbReference>
<evidence type="ECO:0000256" key="10">
    <source>
        <dbReference type="ARBA" id="ARBA00031051"/>
    </source>
</evidence>
<dbReference type="InterPro" id="IPR036412">
    <property type="entry name" value="HAD-like_sf"/>
</dbReference>
<comment type="similarity">
    <text evidence="3 11">Belongs to the KdsC family.</text>
</comment>
<organism evidence="13 14">
    <name type="scientific">Elongatibacter sediminis</name>
    <dbReference type="NCBI Taxonomy" id="3119006"/>
    <lineage>
        <taxon>Bacteria</taxon>
        <taxon>Pseudomonadati</taxon>
        <taxon>Pseudomonadota</taxon>
        <taxon>Gammaproteobacteria</taxon>
        <taxon>Chromatiales</taxon>
        <taxon>Wenzhouxiangellaceae</taxon>
        <taxon>Elongatibacter</taxon>
    </lineage>
</organism>
<dbReference type="SFLD" id="SFLDG01136">
    <property type="entry name" value="C1.6:_Phosphoserine_Phosphatas"/>
    <property type="match status" value="1"/>
</dbReference>
<dbReference type="SUPFAM" id="SSF56784">
    <property type="entry name" value="HAD-like"/>
    <property type="match status" value="1"/>
</dbReference>
<evidence type="ECO:0000256" key="12">
    <source>
        <dbReference type="PIRSR" id="PIRSR006118-2"/>
    </source>
</evidence>
<keyword evidence="8 11" id="KW-0378">Hydrolase</keyword>
<dbReference type="InterPro" id="IPR050793">
    <property type="entry name" value="CMP-NeuNAc_synthase"/>
</dbReference>
<dbReference type="InterPro" id="IPR010023">
    <property type="entry name" value="KdsC_fam"/>
</dbReference>
<evidence type="ECO:0000256" key="3">
    <source>
        <dbReference type="ARBA" id="ARBA00005893"/>
    </source>
</evidence>
<dbReference type="PANTHER" id="PTHR21485">
    <property type="entry name" value="HAD SUPERFAMILY MEMBERS CMAS AND KDSC"/>
    <property type="match status" value="1"/>
</dbReference>
<dbReference type="EMBL" id="JAZHOG010000016">
    <property type="protein sequence ID" value="MEJ8569647.1"/>
    <property type="molecule type" value="Genomic_DNA"/>
</dbReference>
<dbReference type="Pfam" id="PF08282">
    <property type="entry name" value="Hydrolase_3"/>
    <property type="match status" value="1"/>
</dbReference>
<evidence type="ECO:0000256" key="2">
    <source>
        <dbReference type="ARBA" id="ARBA00001946"/>
    </source>
</evidence>
<evidence type="ECO:0000256" key="7">
    <source>
        <dbReference type="ARBA" id="ARBA00022723"/>
    </source>
</evidence>
<comment type="function">
    <text evidence="11">Catalyzes the hydrolysis of 3-deoxy-D-manno-octulosonate 8-phosphate (KDO 8-P) to 3-deoxy-D-manno-octulosonate (KDO) and inorganic phosphate.</text>
</comment>
<evidence type="ECO:0000256" key="4">
    <source>
        <dbReference type="ARBA" id="ARBA00011881"/>
    </source>
</evidence>
<evidence type="ECO:0000256" key="5">
    <source>
        <dbReference type="ARBA" id="ARBA00013066"/>
    </source>
</evidence>
<evidence type="ECO:0000256" key="11">
    <source>
        <dbReference type="PIRNR" id="PIRNR006118"/>
    </source>
</evidence>
<dbReference type="Gene3D" id="3.40.50.1000">
    <property type="entry name" value="HAD superfamily/HAD-like"/>
    <property type="match status" value="1"/>
</dbReference>
<sequence length="181" mass="19900">MSPSEPDELLLQKARRIRLLALDVDGILTDGRLYYDAAGGESKAFSTRDGFGLKAVRRFGIELALITGRTSAMVERRARELAIESVFQGSDDKLEVLNRLLGETGLDSESVCYAGDDWPDLPVLARVGLAVTAADAHPEVRRRVHWVTRAKGGHGAVREICDLLLHAQGHDQNLLSELLDR</sequence>
<dbReference type="RefSeq" id="WP_354696971.1">
    <property type="nucleotide sequence ID" value="NZ_JAZHOG010000016.1"/>
</dbReference>
<dbReference type="FunFam" id="3.40.50.1000:FF:000029">
    <property type="entry name" value="3-deoxy-D-manno-octulosonate 8-phosphate phosphatase KdsC"/>
    <property type="match status" value="1"/>
</dbReference>
<evidence type="ECO:0000256" key="9">
    <source>
        <dbReference type="ARBA" id="ARBA00022842"/>
    </source>
</evidence>
<dbReference type="SFLD" id="SFLDS00003">
    <property type="entry name" value="Haloacid_Dehalogenase"/>
    <property type="match status" value="1"/>
</dbReference>
<reference evidence="13 14" key="1">
    <citation type="submission" date="2024-02" db="EMBL/GenBank/DDBJ databases">
        <title>A novel Wenzhouxiangellaceae bacterium, isolated from coastal sediments.</title>
        <authorList>
            <person name="Du Z.-J."/>
            <person name="Ye Y.-Q."/>
            <person name="Zhang X.-Y."/>
        </authorList>
    </citation>
    <scope>NUCLEOTIDE SEQUENCE [LARGE SCALE GENOMIC DNA]</scope>
    <source>
        <strain evidence="13 14">CH-27</strain>
    </source>
</reference>
<keyword evidence="11" id="KW-0448">Lipopolysaccharide biosynthesis</keyword>
<name>A0AAW9RHI1_9GAMM</name>
<comment type="subunit">
    <text evidence="4 11">Homotetramer.</text>
</comment>
<keyword evidence="9 11" id="KW-0460">Magnesium</keyword>
<dbReference type="Proteomes" id="UP001359886">
    <property type="component" value="Unassembled WGS sequence"/>
</dbReference>
<dbReference type="PANTHER" id="PTHR21485:SF3">
    <property type="entry name" value="N-ACYLNEURAMINATE CYTIDYLYLTRANSFERASE"/>
    <property type="match status" value="1"/>
</dbReference>
<feature type="binding site" evidence="12">
    <location>
        <position position="23"/>
    </location>
    <ligand>
        <name>Mg(2+)</name>
        <dbReference type="ChEBI" id="CHEBI:18420"/>
    </ligand>
</feature>
<feature type="binding site" evidence="12">
    <location>
        <position position="116"/>
    </location>
    <ligand>
        <name>Mg(2+)</name>
        <dbReference type="ChEBI" id="CHEBI:18420"/>
    </ligand>
</feature>
<dbReference type="AlphaFoldDB" id="A0AAW9RHI1"/>
<evidence type="ECO:0000256" key="6">
    <source>
        <dbReference type="ARBA" id="ARBA00020092"/>
    </source>
</evidence>
<accession>A0AAW9RHI1</accession>
<dbReference type="PIRSF" id="PIRSF006118">
    <property type="entry name" value="KDO8-P_Ptase"/>
    <property type="match status" value="1"/>
</dbReference>
<dbReference type="GO" id="GO:0019143">
    <property type="term" value="F:3-deoxy-manno-octulosonate-8-phosphatase activity"/>
    <property type="evidence" value="ECO:0007669"/>
    <property type="project" value="UniProtKB-UniRule"/>
</dbReference>
<dbReference type="InterPro" id="IPR023214">
    <property type="entry name" value="HAD_sf"/>
</dbReference>
<dbReference type="GO" id="GO:0009103">
    <property type="term" value="P:lipopolysaccharide biosynthetic process"/>
    <property type="evidence" value="ECO:0007669"/>
    <property type="project" value="UniProtKB-UniRule"/>
</dbReference>
<gene>
    <name evidence="13" type="ORF">V3330_18610</name>
</gene>
<feature type="binding site" evidence="12">
    <location>
        <position position="25"/>
    </location>
    <ligand>
        <name>substrate</name>
    </ligand>
</feature>
<dbReference type="NCBIfam" id="TIGR01670">
    <property type="entry name" value="KdsC-phosphatas"/>
    <property type="match status" value="1"/>
</dbReference>
<evidence type="ECO:0000313" key="14">
    <source>
        <dbReference type="Proteomes" id="UP001359886"/>
    </source>
</evidence>
<dbReference type="EC" id="3.1.3.45" evidence="5 11"/>
<proteinExistence type="inferred from homology"/>
<evidence type="ECO:0000256" key="1">
    <source>
        <dbReference type="ARBA" id="ARBA00000898"/>
    </source>
</evidence>
<protein>
    <recommendedName>
        <fullName evidence="6 11">3-deoxy-D-manno-octulosonate 8-phosphate phosphatase KdsC</fullName>
        <ecNumber evidence="5 11">3.1.3.45</ecNumber>
    </recommendedName>
    <alternativeName>
        <fullName evidence="10 11">KDO 8-P phosphatase</fullName>
    </alternativeName>
</protein>
<dbReference type="CDD" id="cd01630">
    <property type="entry name" value="HAD_KDO-like"/>
    <property type="match status" value="1"/>
</dbReference>
<comment type="cofactor">
    <cofactor evidence="2 11 12">
        <name>Mg(2+)</name>
        <dbReference type="ChEBI" id="CHEBI:18420"/>
    </cofactor>
</comment>
<evidence type="ECO:0000256" key="8">
    <source>
        <dbReference type="ARBA" id="ARBA00022801"/>
    </source>
</evidence>
<evidence type="ECO:0000313" key="13">
    <source>
        <dbReference type="EMBL" id="MEJ8569647.1"/>
    </source>
</evidence>
<comment type="caution">
    <text evidence="13">The sequence shown here is derived from an EMBL/GenBank/DDBJ whole genome shotgun (WGS) entry which is preliminary data.</text>
</comment>
<dbReference type="GO" id="GO:0046872">
    <property type="term" value="F:metal ion binding"/>
    <property type="evidence" value="ECO:0007669"/>
    <property type="project" value="UniProtKB-UniRule"/>
</dbReference>
<comment type="catalytic activity">
    <reaction evidence="1 11">
        <text>3-deoxy-alpha-D-manno-2-octulosonate-8-phosphate + H2O = 3-deoxy-alpha-D-manno-oct-2-ulosonate + phosphate</text>
        <dbReference type="Rhea" id="RHEA:11500"/>
        <dbReference type="ChEBI" id="CHEBI:15377"/>
        <dbReference type="ChEBI" id="CHEBI:43474"/>
        <dbReference type="ChEBI" id="CHEBI:85985"/>
        <dbReference type="ChEBI" id="CHEBI:85986"/>
        <dbReference type="EC" id="3.1.3.45"/>
    </reaction>
</comment>
<dbReference type="GO" id="GO:0008781">
    <property type="term" value="F:N-acylneuraminate cytidylyltransferase activity"/>
    <property type="evidence" value="ECO:0007669"/>
    <property type="project" value="TreeGrafter"/>
</dbReference>
<keyword evidence="7 11" id="KW-0479">Metal-binding</keyword>